<keyword evidence="9" id="KW-0418">Kinase</keyword>
<dbReference type="InterPro" id="IPR003591">
    <property type="entry name" value="Leu-rich_rpt_typical-subtyp"/>
</dbReference>
<accession>A0AAN9E3F9</accession>
<gene>
    <name evidence="18" type="ORF">RIF29_40311</name>
</gene>
<organism evidence="18 19">
    <name type="scientific">Crotalaria pallida</name>
    <name type="common">Smooth rattlebox</name>
    <name type="synonym">Crotalaria striata</name>
    <dbReference type="NCBI Taxonomy" id="3830"/>
    <lineage>
        <taxon>Eukaryota</taxon>
        <taxon>Viridiplantae</taxon>
        <taxon>Streptophyta</taxon>
        <taxon>Embryophyta</taxon>
        <taxon>Tracheophyta</taxon>
        <taxon>Spermatophyta</taxon>
        <taxon>Magnoliopsida</taxon>
        <taxon>eudicotyledons</taxon>
        <taxon>Gunneridae</taxon>
        <taxon>Pentapetalae</taxon>
        <taxon>rosids</taxon>
        <taxon>fabids</taxon>
        <taxon>Fabales</taxon>
        <taxon>Fabaceae</taxon>
        <taxon>Papilionoideae</taxon>
        <taxon>50 kb inversion clade</taxon>
        <taxon>genistoids sensu lato</taxon>
        <taxon>core genistoids</taxon>
        <taxon>Crotalarieae</taxon>
        <taxon>Crotalaria</taxon>
    </lineage>
</organism>
<keyword evidence="11 15" id="KW-1133">Transmembrane helix</keyword>
<dbReference type="PRINTS" id="PR00019">
    <property type="entry name" value="LEURICHRPT"/>
</dbReference>
<reference evidence="18 19" key="1">
    <citation type="submission" date="2024-01" db="EMBL/GenBank/DDBJ databases">
        <title>The genomes of 5 underutilized Papilionoideae crops provide insights into root nodulation and disease resistanc.</title>
        <authorList>
            <person name="Yuan L."/>
        </authorList>
    </citation>
    <scope>NUCLEOTIDE SEQUENCE [LARGE SCALE GENOMIC DNA]</scope>
    <source>
        <strain evidence="18">ZHUSHIDOU_FW_LH</strain>
        <tissue evidence="18">Leaf</tissue>
    </source>
</reference>
<dbReference type="SMART" id="SM00220">
    <property type="entry name" value="S_TKc"/>
    <property type="match status" value="1"/>
</dbReference>
<dbReference type="InterPro" id="IPR055414">
    <property type="entry name" value="LRR_R13L4/SHOC2-like"/>
</dbReference>
<dbReference type="Pfam" id="PF00560">
    <property type="entry name" value="LRR_1"/>
    <property type="match status" value="6"/>
</dbReference>
<feature type="binding site" evidence="14">
    <location>
        <position position="719"/>
    </location>
    <ligand>
        <name>ATP</name>
        <dbReference type="ChEBI" id="CHEBI:30616"/>
    </ligand>
</feature>
<evidence type="ECO:0000256" key="11">
    <source>
        <dbReference type="ARBA" id="ARBA00022989"/>
    </source>
</evidence>
<feature type="domain" description="Protein kinase" evidence="17">
    <location>
        <begin position="689"/>
        <end position="981"/>
    </location>
</feature>
<keyword evidence="6 16" id="KW-0732">Signal</keyword>
<evidence type="ECO:0000256" key="10">
    <source>
        <dbReference type="ARBA" id="ARBA00022840"/>
    </source>
</evidence>
<evidence type="ECO:0000256" key="5">
    <source>
        <dbReference type="ARBA" id="ARBA00022692"/>
    </source>
</evidence>
<dbReference type="Pfam" id="PF08263">
    <property type="entry name" value="LRRNT_2"/>
    <property type="match status" value="1"/>
</dbReference>
<dbReference type="PROSITE" id="PS00108">
    <property type="entry name" value="PROTEIN_KINASE_ST"/>
    <property type="match status" value="1"/>
</dbReference>
<dbReference type="SUPFAM" id="SSF52058">
    <property type="entry name" value="L domain-like"/>
    <property type="match status" value="1"/>
</dbReference>
<dbReference type="FunFam" id="3.80.10.10:FF:001160">
    <property type="entry name" value="Receptor-like protein kinase HSL1 isoform A"/>
    <property type="match status" value="1"/>
</dbReference>
<keyword evidence="7" id="KW-0677">Repeat</keyword>
<evidence type="ECO:0000256" key="7">
    <source>
        <dbReference type="ARBA" id="ARBA00022737"/>
    </source>
</evidence>
<dbReference type="GO" id="GO:0005524">
    <property type="term" value="F:ATP binding"/>
    <property type="evidence" value="ECO:0007669"/>
    <property type="project" value="UniProtKB-UniRule"/>
</dbReference>
<dbReference type="EMBL" id="JAYWIO010000008">
    <property type="protein sequence ID" value="KAK7245465.1"/>
    <property type="molecule type" value="Genomic_DNA"/>
</dbReference>
<evidence type="ECO:0000256" key="2">
    <source>
        <dbReference type="ARBA" id="ARBA00008684"/>
    </source>
</evidence>
<dbReference type="AlphaFoldDB" id="A0AAN9E3F9"/>
<feature type="chain" id="PRO_5042884607" description="Protein kinase domain-containing protein" evidence="16">
    <location>
        <begin position="23"/>
        <end position="1023"/>
    </location>
</feature>
<dbReference type="InterPro" id="IPR050647">
    <property type="entry name" value="Plant_LRR-RLKs"/>
</dbReference>
<keyword evidence="19" id="KW-1185">Reference proteome</keyword>
<dbReference type="Proteomes" id="UP001372338">
    <property type="component" value="Unassembled WGS sequence"/>
</dbReference>
<dbReference type="InterPro" id="IPR001611">
    <property type="entry name" value="Leu-rich_rpt"/>
</dbReference>
<evidence type="ECO:0000313" key="18">
    <source>
        <dbReference type="EMBL" id="KAK7245465.1"/>
    </source>
</evidence>
<evidence type="ECO:0000259" key="17">
    <source>
        <dbReference type="PROSITE" id="PS50011"/>
    </source>
</evidence>
<keyword evidence="8 14" id="KW-0547">Nucleotide-binding</keyword>
<evidence type="ECO:0000256" key="8">
    <source>
        <dbReference type="ARBA" id="ARBA00022741"/>
    </source>
</evidence>
<dbReference type="FunFam" id="3.80.10.10:FF:001670">
    <property type="entry name" value="Putative leucine-rich repeat receptor-like protein kinase family protein"/>
    <property type="match status" value="1"/>
</dbReference>
<evidence type="ECO:0000256" key="12">
    <source>
        <dbReference type="ARBA" id="ARBA00023136"/>
    </source>
</evidence>
<keyword evidence="12 15" id="KW-0472">Membrane</keyword>
<evidence type="ECO:0000256" key="1">
    <source>
        <dbReference type="ARBA" id="ARBA00004167"/>
    </source>
</evidence>
<dbReference type="SMART" id="SM00369">
    <property type="entry name" value="LRR_TYP"/>
    <property type="match status" value="4"/>
</dbReference>
<dbReference type="FunFam" id="3.30.200.20:FF:000512">
    <property type="entry name" value="Receptor-like protein kinase HSL1"/>
    <property type="match status" value="1"/>
</dbReference>
<evidence type="ECO:0000256" key="4">
    <source>
        <dbReference type="ARBA" id="ARBA00022679"/>
    </source>
</evidence>
<dbReference type="Gene3D" id="3.80.10.10">
    <property type="entry name" value="Ribonuclease Inhibitor"/>
    <property type="match status" value="4"/>
</dbReference>
<evidence type="ECO:0000256" key="9">
    <source>
        <dbReference type="ARBA" id="ARBA00022777"/>
    </source>
</evidence>
<dbReference type="GO" id="GO:0004672">
    <property type="term" value="F:protein kinase activity"/>
    <property type="evidence" value="ECO:0007669"/>
    <property type="project" value="InterPro"/>
</dbReference>
<evidence type="ECO:0000313" key="19">
    <source>
        <dbReference type="Proteomes" id="UP001372338"/>
    </source>
</evidence>
<evidence type="ECO:0000256" key="16">
    <source>
        <dbReference type="SAM" id="SignalP"/>
    </source>
</evidence>
<evidence type="ECO:0000256" key="6">
    <source>
        <dbReference type="ARBA" id="ARBA00022729"/>
    </source>
</evidence>
<dbReference type="Gene3D" id="1.10.510.10">
    <property type="entry name" value="Transferase(Phosphotransferase) domain 1"/>
    <property type="match status" value="1"/>
</dbReference>
<keyword evidence="4" id="KW-0808">Transferase</keyword>
<proteinExistence type="inferred from homology"/>
<comment type="caution">
    <text evidence="18">The sequence shown here is derived from an EMBL/GenBank/DDBJ whole genome shotgun (WGS) entry which is preliminary data.</text>
</comment>
<keyword evidence="13" id="KW-0325">Glycoprotein</keyword>
<name>A0AAN9E3F9_CROPI</name>
<dbReference type="PANTHER" id="PTHR48056:SF29">
    <property type="entry name" value="RECEPTOR-LIKE PROTEIN KINASE HSL1"/>
    <property type="match status" value="1"/>
</dbReference>
<dbReference type="SUPFAM" id="SSF52047">
    <property type="entry name" value="RNI-like"/>
    <property type="match status" value="1"/>
</dbReference>
<feature type="transmembrane region" description="Helical" evidence="15">
    <location>
        <begin position="635"/>
        <end position="659"/>
    </location>
</feature>
<dbReference type="InterPro" id="IPR008271">
    <property type="entry name" value="Ser/Thr_kinase_AS"/>
</dbReference>
<dbReference type="PROSITE" id="PS00107">
    <property type="entry name" value="PROTEIN_KINASE_ATP"/>
    <property type="match status" value="1"/>
</dbReference>
<dbReference type="SUPFAM" id="SSF56112">
    <property type="entry name" value="Protein kinase-like (PK-like)"/>
    <property type="match status" value="1"/>
</dbReference>
<comment type="subcellular location">
    <subcellularLocation>
        <location evidence="1">Membrane</location>
        <topology evidence="1">Single-pass membrane protein</topology>
    </subcellularLocation>
</comment>
<dbReference type="FunFam" id="1.10.510.10:FF:000714">
    <property type="entry name" value="Kinase family with leucine-rich repeat domain-containing protein"/>
    <property type="match status" value="1"/>
</dbReference>
<keyword evidence="5 15" id="KW-0812">Transmembrane</keyword>
<evidence type="ECO:0000256" key="13">
    <source>
        <dbReference type="ARBA" id="ARBA00023180"/>
    </source>
</evidence>
<sequence length="1023" mass="113764">MKMPIFSLVSFFLFFLITYANSQSQSVLYDQEHALLLRIKQYFQNPSFLTHWNSSNSSHCTWPEISCTNGSVTALSMTNTNITQTFPPFICDLTNLTYIDFQWNYFPGEFPKSLYNCLKLEHLDLSQNYFVGKIPDDIDHLASLSFLSLGGNNFYGDIPLSIGKLKKLKTLKLNQCPFNGTLPDEIGNLSNLETLDLSSYNMIPPTKLPTSWTKLNKLKVFYMYGSNLVGEIPETIGEMVALKELDLSLNGLSGQIPSGLFKLKNLSTLYIYNNSFSGEIPAVVEAFNLTNLDLSDNNLTGKIPDDFGKLKKLTYLGLFMNQLSGEVPESIGFLPALTDFEVFVNNLSGTLPLNFGRFSKLETFQVGSNSFTGKLPENLCYNKRLVGLTAYDNNLNGELPESLGNCSSLQTLRIENNKFSGNIPSGLWTSMNLETFMINENKFTGGLPEKISSKLSNLAISYNHFSGRVPTGVSSWKNVVVFNASNNFFSGSIPKELTSLSQLTTLMLDQNHLTGPLPSDIISWKSLITLNLSRNQISGEIPDVICRLPALNILDLSENKISGQIPPQLVLTRPTNLNLSSNLLTGKIPSDFENLAYAGSFLNNSGLCADTKALNLTLCNSAPQRVNNGSSESHAMIITVVVLASLLVLLSSFLVIRVYRKRKQGLHKSWKLTSFQRLSFTKSNIVSSMTEHNIIGSGGYGAVYRVAVDGLGGYVAVKKIFSSKMLDHKLEDSFLAEVEILSNIRHNNIVKLLCCISSVDSLLLVYEYHENHSLDRWLHKKNKSSSAVSGSVVHYSILDWPRRLHIAIGAAQGLCYMHHDCSPPVIHRDVKTSNILLDSEFNAKVADFGLARMLIKPEELATMSAVAGTFGYIAPEYAQTIRVNEKIDVYSFGVVLLELTTGKEANQGDEYSSLAEWAWRNIQLEINIEDVLDEEIKEACYMDEMCSVFKLGVMCTATLPANRPSMKEVLKILQSCNDPFAANGEKKNIGFYDAVPLLKNAKEEKHSDRWSFQNGIFSNAESY</sequence>
<dbReference type="GO" id="GO:0033612">
    <property type="term" value="F:receptor serine/threonine kinase binding"/>
    <property type="evidence" value="ECO:0007669"/>
    <property type="project" value="TreeGrafter"/>
</dbReference>
<evidence type="ECO:0000256" key="15">
    <source>
        <dbReference type="SAM" id="Phobius"/>
    </source>
</evidence>
<keyword evidence="3" id="KW-0433">Leucine-rich repeat</keyword>
<dbReference type="InterPro" id="IPR017441">
    <property type="entry name" value="Protein_kinase_ATP_BS"/>
</dbReference>
<dbReference type="Pfam" id="PF23598">
    <property type="entry name" value="LRR_14"/>
    <property type="match status" value="1"/>
</dbReference>
<dbReference type="GO" id="GO:0016020">
    <property type="term" value="C:membrane"/>
    <property type="evidence" value="ECO:0007669"/>
    <property type="project" value="UniProtKB-SubCell"/>
</dbReference>
<dbReference type="FunFam" id="3.80.10.10:FF:000824">
    <property type="entry name" value="Receptor-like protein kinase HSL1 isoform A"/>
    <property type="match status" value="1"/>
</dbReference>
<dbReference type="InterPro" id="IPR032675">
    <property type="entry name" value="LRR_dom_sf"/>
</dbReference>
<dbReference type="PROSITE" id="PS50011">
    <property type="entry name" value="PROTEIN_KINASE_DOM"/>
    <property type="match status" value="1"/>
</dbReference>
<dbReference type="PANTHER" id="PTHR48056">
    <property type="entry name" value="LRR RECEPTOR-LIKE SERINE/THREONINE-PROTEIN KINASE-RELATED"/>
    <property type="match status" value="1"/>
</dbReference>
<evidence type="ECO:0000256" key="14">
    <source>
        <dbReference type="PROSITE-ProRule" id="PRU10141"/>
    </source>
</evidence>
<keyword evidence="10 14" id="KW-0067">ATP-binding</keyword>
<protein>
    <recommendedName>
        <fullName evidence="17">Protein kinase domain-containing protein</fullName>
    </recommendedName>
</protein>
<dbReference type="InterPro" id="IPR011009">
    <property type="entry name" value="Kinase-like_dom_sf"/>
</dbReference>
<dbReference type="InterPro" id="IPR013210">
    <property type="entry name" value="LRR_N_plant-typ"/>
</dbReference>
<dbReference type="Pfam" id="PF00069">
    <property type="entry name" value="Pkinase"/>
    <property type="match status" value="1"/>
</dbReference>
<evidence type="ECO:0000256" key="3">
    <source>
        <dbReference type="ARBA" id="ARBA00022614"/>
    </source>
</evidence>
<comment type="similarity">
    <text evidence="2">Belongs to the protein kinase superfamily. Ser/Thr protein kinase family.</text>
</comment>
<dbReference type="Gene3D" id="3.30.200.20">
    <property type="entry name" value="Phosphorylase Kinase, domain 1"/>
    <property type="match status" value="1"/>
</dbReference>
<feature type="signal peptide" evidence="16">
    <location>
        <begin position="1"/>
        <end position="22"/>
    </location>
</feature>
<dbReference type="InterPro" id="IPR000719">
    <property type="entry name" value="Prot_kinase_dom"/>
</dbReference>
<dbReference type="PROSITE" id="PS51450">
    <property type="entry name" value="LRR"/>
    <property type="match status" value="2"/>
</dbReference>